<proteinExistence type="predicted"/>
<dbReference type="EMBL" id="KB446539">
    <property type="protein sequence ID" value="EME43801.1"/>
    <property type="molecule type" value="Genomic_DNA"/>
</dbReference>
<dbReference type="OMA" id="RERNAWH"/>
<dbReference type="STRING" id="675120.N1PKD3"/>
<feature type="region of interest" description="Disordered" evidence="1">
    <location>
        <begin position="120"/>
        <end position="154"/>
    </location>
</feature>
<reference evidence="2 3" key="2">
    <citation type="journal article" date="2012" name="PLoS Pathog.">
        <title>Diverse lifestyles and strategies of plant pathogenesis encoded in the genomes of eighteen Dothideomycetes fungi.</title>
        <authorList>
            <person name="Ohm R.A."/>
            <person name="Feau N."/>
            <person name="Henrissat B."/>
            <person name="Schoch C.L."/>
            <person name="Horwitz B.A."/>
            <person name="Barry K.W."/>
            <person name="Condon B.J."/>
            <person name="Copeland A.C."/>
            <person name="Dhillon B."/>
            <person name="Glaser F."/>
            <person name="Hesse C.N."/>
            <person name="Kosti I."/>
            <person name="LaButti K."/>
            <person name="Lindquist E.A."/>
            <person name="Lucas S."/>
            <person name="Salamov A.A."/>
            <person name="Bradshaw R.E."/>
            <person name="Ciuffetti L."/>
            <person name="Hamelin R.C."/>
            <person name="Kema G.H.J."/>
            <person name="Lawrence C."/>
            <person name="Scott J.A."/>
            <person name="Spatafora J.W."/>
            <person name="Turgeon B.G."/>
            <person name="de Wit P.J.G.M."/>
            <person name="Zhong S."/>
            <person name="Goodwin S.B."/>
            <person name="Grigoriev I.V."/>
        </authorList>
    </citation>
    <scope>NUCLEOTIDE SEQUENCE [LARGE SCALE GENOMIC DNA]</scope>
    <source>
        <strain evidence="3">NZE10 / CBS 128990</strain>
    </source>
</reference>
<evidence type="ECO:0000256" key="1">
    <source>
        <dbReference type="SAM" id="MobiDB-lite"/>
    </source>
</evidence>
<dbReference type="AlphaFoldDB" id="N1PKD3"/>
<feature type="compositionally biased region" description="Pro residues" evidence="1">
    <location>
        <begin position="121"/>
        <end position="134"/>
    </location>
</feature>
<name>N1PKD3_DOTSN</name>
<evidence type="ECO:0000313" key="3">
    <source>
        <dbReference type="Proteomes" id="UP000016933"/>
    </source>
</evidence>
<organism evidence="2 3">
    <name type="scientific">Dothistroma septosporum (strain NZE10 / CBS 128990)</name>
    <name type="common">Red band needle blight fungus</name>
    <name type="synonym">Mycosphaerella pini</name>
    <dbReference type="NCBI Taxonomy" id="675120"/>
    <lineage>
        <taxon>Eukaryota</taxon>
        <taxon>Fungi</taxon>
        <taxon>Dikarya</taxon>
        <taxon>Ascomycota</taxon>
        <taxon>Pezizomycotina</taxon>
        <taxon>Dothideomycetes</taxon>
        <taxon>Dothideomycetidae</taxon>
        <taxon>Mycosphaerellales</taxon>
        <taxon>Mycosphaerellaceae</taxon>
        <taxon>Dothistroma</taxon>
    </lineage>
</organism>
<evidence type="ECO:0000313" key="2">
    <source>
        <dbReference type="EMBL" id="EME43801.1"/>
    </source>
</evidence>
<reference evidence="3" key="1">
    <citation type="journal article" date="2012" name="PLoS Genet.">
        <title>The genomes of the fungal plant pathogens Cladosporium fulvum and Dothistroma septosporum reveal adaptation to different hosts and lifestyles but also signatures of common ancestry.</title>
        <authorList>
            <person name="de Wit P.J.G.M."/>
            <person name="van der Burgt A."/>
            <person name="Oekmen B."/>
            <person name="Stergiopoulos I."/>
            <person name="Abd-Elsalam K.A."/>
            <person name="Aerts A.L."/>
            <person name="Bahkali A.H."/>
            <person name="Beenen H.G."/>
            <person name="Chettri P."/>
            <person name="Cox M.P."/>
            <person name="Datema E."/>
            <person name="de Vries R.P."/>
            <person name="Dhillon B."/>
            <person name="Ganley A.R."/>
            <person name="Griffiths S.A."/>
            <person name="Guo Y."/>
            <person name="Hamelin R.C."/>
            <person name="Henrissat B."/>
            <person name="Kabir M.S."/>
            <person name="Jashni M.K."/>
            <person name="Kema G."/>
            <person name="Klaubauf S."/>
            <person name="Lapidus A."/>
            <person name="Levasseur A."/>
            <person name="Lindquist E."/>
            <person name="Mehrabi R."/>
            <person name="Ohm R.A."/>
            <person name="Owen T.J."/>
            <person name="Salamov A."/>
            <person name="Schwelm A."/>
            <person name="Schijlen E."/>
            <person name="Sun H."/>
            <person name="van den Burg H.A."/>
            <person name="van Ham R.C.H.J."/>
            <person name="Zhang S."/>
            <person name="Goodwin S.B."/>
            <person name="Grigoriev I.V."/>
            <person name="Collemare J."/>
            <person name="Bradshaw R.E."/>
        </authorList>
    </citation>
    <scope>NUCLEOTIDE SEQUENCE [LARGE SCALE GENOMIC DNA]</scope>
    <source>
        <strain evidence="3">NZE10 / CBS 128990</strain>
    </source>
</reference>
<dbReference type="Proteomes" id="UP000016933">
    <property type="component" value="Unassembled WGS sequence"/>
</dbReference>
<dbReference type="OrthoDB" id="3644689at2759"/>
<sequence>MSRKAPPTLEEVRECLSWLGQRRSTLRQQVDEAYLHEQGRHFKVYETLDGSRRLREAQQAHRELQEQLIKVAAAYLKWESVERDMLDAMNRNTKSRSLPSTARTFGGWFPAFLRWWQAAPSPQPAQPPPSPQSSPSPRAQPVSTPAPPPQSSWPVQPTVVAWREQCAAAFADYASLEAFPIPPANSFCTNQACQQDGHVLPLCKCQVRHTLSQVSNLNLKQERLSWHPDRFAVCAENMKVEFQSMATEIFVIVMDMLQGE</sequence>
<accession>N1PKD3</accession>
<protein>
    <submittedName>
        <fullName evidence="2">Uncharacterized protein</fullName>
    </submittedName>
</protein>
<dbReference type="HOGENOM" id="CLU_1069669_0_0_1"/>
<dbReference type="eggNOG" id="ENOG502R9AF">
    <property type="taxonomic scope" value="Eukaryota"/>
</dbReference>
<keyword evidence="3" id="KW-1185">Reference proteome</keyword>
<gene>
    <name evidence="2" type="ORF">DOTSEDRAFT_23926</name>
</gene>